<dbReference type="PANTHER" id="PTHR34976">
    <property type="entry name" value="RIBONUCLEASE YQCG-RELATED"/>
    <property type="match status" value="1"/>
</dbReference>
<evidence type="ECO:0000256" key="4">
    <source>
        <dbReference type="ARBA" id="ARBA00034117"/>
    </source>
</evidence>
<name>A0A6H0WIH5_9BACI</name>
<proteinExistence type="inferred from homology"/>
<dbReference type="Proteomes" id="UP000501914">
    <property type="component" value="Chromosome"/>
</dbReference>
<evidence type="ECO:0000256" key="1">
    <source>
        <dbReference type="ARBA" id="ARBA00004236"/>
    </source>
</evidence>
<dbReference type="Pfam" id="PF13930">
    <property type="entry name" value="Endonuclea_NS_2"/>
    <property type="match status" value="1"/>
</dbReference>
<comment type="similarity">
    <text evidence="4">In the N-terminal section; belongs to the LXG family.</text>
</comment>
<evidence type="ECO:0000256" key="3">
    <source>
        <dbReference type="ARBA" id="ARBA00023136"/>
    </source>
</evidence>
<protein>
    <submittedName>
        <fullName evidence="7">Ribonuclease YeeF family protein</fullName>
    </submittedName>
</protein>
<reference evidence="7 8" key="1">
    <citation type="submission" date="2020-02" db="EMBL/GenBank/DDBJ databases">
        <title>Genome sequencing, annotation and comparative genomic analysis of Bacillus tequilensis EA-CB0015, an effective biological control agent against Pseudocercospora fijiensis in banana plants.</title>
        <authorList>
            <person name="Cuellar-Gaviria T.Z."/>
            <person name="Ju K.-S."/>
            <person name="Villegas-Escobar V."/>
        </authorList>
    </citation>
    <scope>NUCLEOTIDE SEQUENCE [LARGE SCALE GENOMIC DNA]</scope>
    <source>
        <strain evidence="7 8">EA-CB0015</strain>
    </source>
</reference>
<dbReference type="EMBL" id="CP048852">
    <property type="protein sequence ID" value="QIW79944.1"/>
    <property type="molecule type" value="Genomic_DNA"/>
</dbReference>
<dbReference type="Pfam" id="PF04740">
    <property type="entry name" value="LXG"/>
    <property type="match status" value="1"/>
</dbReference>
<dbReference type="GO" id="GO:0005886">
    <property type="term" value="C:plasma membrane"/>
    <property type="evidence" value="ECO:0007669"/>
    <property type="project" value="UniProtKB-SubCell"/>
</dbReference>
<feature type="domain" description="LXG" evidence="6">
    <location>
        <begin position="1"/>
        <end position="235"/>
    </location>
</feature>
<keyword evidence="3" id="KW-0472">Membrane</keyword>
<evidence type="ECO:0000256" key="2">
    <source>
        <dbReference type="ARBA" id="ARBA00022475"/>
    </source>
</evidence>
<keyword evidence="2" id="KW-1003">Cell membrane</keyword>
<dbReference type="InterPro" id="IPR006829">
    <property type="entry name" value="LXG_dom"/>
</dbReference>
<dbReference type="KEGG" id="bteq:G4P54_09045"/>
<dbReference type="RefSeq" id="WP_167872413.1">
    <property type="nucleotide sequence ID" value="NZ_CP048852.1"/>
</dbReference>
<gene>
    <name evidence="7" type="ORF">G4P54_09045</name>
</gene>
<sequence>MKVFEADSLLSEADKRTKEYKELRSQMVKLRKAFKDVADLDDSEFSGKGADNIKAFYHDHVGVTDQWIDLIDMTIAFLSSVSAKLEDAKMSDAYIEESFLEHELVNAYTKSKSIMSEQKKAMKDILNDINDILPLEIFSTEDFKDKLSSADDKREKTIDKINKLDEDLKTEYSETESNEQYIQQDFKKLQESTGKGKNATPIHYNAKTYRDSDIHKKKGDIEKHSESYLSVKKEEAKEREIKELKKKLNDGVSDPDEYLEIAKKVGYENLEPAQVQLAVQIEQAKQLEGAGDITWDIVKGVGVGLYDVGKDTVTGIWDFITDPGETLSALGNAAMHPVKTYDAISAAIEESYQKDMVNGDAYSRSRWVTYAIGSVAVAVFGTKGAGAINKADAAGKVASKVSKASQKLKDVSTADLLPYNPRYGVVPAGGVPYNVVNSRGLKENILNFAKKQSSVYGTSSTGRRLPVPKVPPVTVKYGEHYAKWSRRKTLKPNVIYKTKEGYSYKTDNYGRITNVDADLQLGEGKRNQYAQSNVGKPQDRLPDDDGGHLIGSQFKGSGEIDNLIAQNSQVNRSGGEWYKMETEWANALKEEPPRKVKVKISPVYKGDSLRPDSFEIMYHIEGKGFYEKIIKNKPGG</sequence>
<evidence type="ECO:0000259" key="6">
    <source>
        <dbReference type="PROSITE" id="PS51756"/>
    </source>
</evidence>
<dbReference type="InterPro" id="IPR051768">
    <property type="entry name" value="Bact_secretion_toxin"/>
</dbReference>
<feature type="coiled-coil region" evidence="5">
    <location>
        <begin position="6"/>
        <end position="33"/>
    </location>
</feature>
<dbReference type="PROSITE" id="PS51756">
    <property type="entry name" value="LXG"/>
    <property type="match status" value="1"/>
</dbReference>
<dbReference type="PANTHER" id="PTHR34976:SF2">
    <property type="entry name" value="TYPE VII SECRETION SYSTEM PROTEIN ESSD"/>
    <property type="match status" value="1"/>
</dbReference>
<dbReference type="InterPro" id="IPR044927">
    <property type="entry name" value="Endonuclea_NS_2"/>
</dbReference>
<keyword evidence="5" id="KW-0175">Coiled coil</keyword>
<dbReference type="InterPro" id="IPR044929">
    <property type="entry name" value="DNA/RNA_non-sp_Endonuclease_sf"/>
</dbReference>
<evidence type="ECO:0000313" key="8">
    <source>
        <dbReference type="Proteomes" id="UP000501914"/>
    </source>
</evidence>
<dbReference type="AlphaFoldDB" id="A0A6H0WIH5"/>
<evidence type="ECO:0000313" key="7">
    <source>
        <dbReference type="EMBL" id="QIW79944.1"/>
    </source>
</evidence>
<accession>A0A6H0WIH5</accession>
<evidence type="ECO:0000256" key="5">
    <source>
        <dbReference type="SAM" id="Coils"/>
    </source>
</evidence>
<keyword evidence="8" id="KW-1185">Reference proteome</keyword>
<organism evidence="7 8">
    <name type="scientific">Bacillus tequilensis</name>
    <dbReference type="NCBI Taxonomy" id="227866"/>
    <lineage>
        <taxon>Bacteria</taxon>
        <taxon>Bacillati</taxon>
        <taxon>Bacillota</taxon>
        <taxon>Bacilli</taxon>
        <taxon>Bacillales</taxon>
        <taxon>Bacillaceae</taxon>
        <taxon>Bacillus</taxon>
    </lineage>
</organism>
<dbReference type="Gene3D" id="3.40.570.10">
    <property type="entry name" value="Extracellular Endonuclease, subunit A"/>
    <property type="match status" value="1"/>
</dbReference>
<comment type="subcellular location">
    <subcellularLocation>
        <location evidence="1">Cell membrane</location>
    </subcellularLocation>
</comment>